<accession>A0A916Y0P7</accession>
<reference evidence="1" key="1">
    <citation type="journal article" date="2014" name="Int. J. Syst. Evol. Microbiol.">
        <title>Complete genome sequence of Corynebacterium casei LMG S-19264T (=DSM 44701T), isolated from a smear-ripened cheese.</title>
        <authorList>
            <consortium name="US DOE Joint Genome Institute (JGI-PGF)"/>
            <person name="Walter F."/>
            <person name="Albersmeier A."/>
            <person name="Kalinowski J."/>
            <person name="Ruckert C."/>
        </authorList>
    </citation>
    <scope>NUCLEOTIDE SEQUENCE</scope>
    <source>
        <strain evidence="1">CGMCC 1.15152</strain>
    </source>
</reference>
<protein>
    <recommendedName>
        <fullName evidence="3">AAA+ ATPase domain-containing protein</fullName>
    </recommendedName>
</protein>
<evidence type="ECO:0008006" key="3">
    <source>
        <dbReference type="Google" id="ProtNLM"/>
    </source>
</evidence>
<dbReference type="InterPro" id="IPR008868">
    <property type="entry name" value="TniB"/>
</dbReference>
<gene>
    <name evidence="1" type="ORF">GCM10010915_02470</name>
</gene>
<keyword evidence="2" id="KW-1185">Reference proteome</keyword>
<dbReference type="EMBL" id="BMHO01000001">
    <property type="protein sequence ID" value="GGD25919.1"/>
    <property type="molecule type" value="Genomic_DNA"/>
</dbReference>
<sequence length="284" mass="30214">MAGPSSAARITARCSAAIETEILRRLMLNQYKSHGKLGVIVSGEPNIGKTTTVSHIARRFERRRRDIGRAGGANSVPVIYVSVPPSCTPKLMLGEFAHFLGLPIRPHYNTGELMNTVASVISACGTELIIVDEIHNLNQKYKQMGEASDTLKQLSEKCPGTFVYAGVDVEASGLLDGTRGRQISSRFQIMHLHTFENTGKGKAAWADLLVAVESSLGLIDQQPAAILRHASHLHTATGGVIGDLTGMLQMLAIDAIDSGGERLDLDSVFGTVPAPVSGTASATT</sequence>
<organism evidence="1 2">
    <name type="scientific">Microbacterium faecale</name>
    <dbReference type="NCBI Taxonomy" id="1804630"/>
    <lineage>
        <taxon>Bacteria</taxon>
        <taxon>Bacillati</taxon>
        <taxon>Actinomycetota</taxon>
        <taxon>Actinomycetes</taxon>
        <taxon>Micrococcales</taxon>
        <taxon>Microbacteriaceae</taxon>
        <taxon>Microbacterium</taxon>
    </lineage>
</organism>
<dbReference type="Gene3D" id="3.40.50.300">
    <property type="entry name" value="P-loop containing nucleotide triphosphate hydrolases"/>
    <property type="match status" value="1"/>
</dbReference>
<evidence type="ECO:0000313" key="2">
    <source>
        <dbReference type="Proteomes" id="UP000633205"/>
    </source>
</evidence>
<dbReference type="SUPFAM" id="SSF52540">
    <property type="entry name" value="P-loop containing nucleoside triphosphate hydrolases"/>
    <property type="match status" value="1"/>
</dbReference>
<dbReference type="Pfam" id="PF05621">
    <property type="entry name" value="TniB"/>
    <property type="match status" value="1"/>
</dbReference>
<reference evidence="1" key="2">
    <citation type="submission" date="2020-09" db="EMBL/GenBank/DDBJ databases">
        <authorList>
            <person name="Sun Q."/>
            <person name="Zhou Y."/>
        </authorList>
    </citation>
    <scope>NUCLEOTIDE SEQUENCE</scope>
    <source>
        <strain evidence="1">CGMCC 1.15152</strain>
    </source>
</reference>
<dbReference type="RefSeq" id="WP_188710512.1">
    <property type="nucleotide sequence ID" value="NZ_BMHO01000001.1"/>
</dbReference>
<name>A0A916Y0P7_9MICO</name>
<evidence type="ECO:0000313" key="1">
    <source>
        <dbReference type="EMBL" id="GGD25919.1"/>
    </source>
</evidence>
<comment type="caution">
    <text evidence="1">The sequence shown here is derived from an EMBL/GenBank/DDBJ whole genome shotgun (WGS) entry which is preliminary data.</text>
</comment>
<proteinExistence type="predicted"/>
<dbReference type="InterPro" id="IPR027417">
    <property type="entry name" value="P-loop_NTPase"/>
</dbReference>
<dbReference type="AlphaFoldDB" id="A0A916Y0P7"/>
<dbReference type="Proteomes" id="UP000633205">
    <property type="component" value="Unassembled WGS sequence"/>
</dbReference>